<dbReference type="AlphaFoldDB" id="A0A178LT73"/>
<dbReference type="PANTHER" id="PTHR36832">
    <property type="entry name" value="SLR1174 PROTEIN-RELATED"/>
    <property type="match status" value="1"/>
</dbReference>
<feature type="transmembrane region" description="Helical" evidence="1">
    <location>
        <begin position="57"/>
        <end position="77"/>
    </location>
</feature>
<dbReference type="EMBL" id="LWQS01000114">
    <property type="protein sequence ID" value="OAN37136.1"/>
    <property type="molecule type" value="Genomic_DNA"/>
</dbReference>
<organism evidence="2 3">
    <name type="scientific">Chloroflexus islandicus</name>
    <dbReference type="NCBI Taxonomy" id="1707952"/>
    <lineage>
        <taxon>Bacteria</taxon>
        <taxon>Bacillati</taxon>
        <taxon>Chloroflexota</taxon>
        <taxon>Chloroflexia</taxon>
        <taxon>Chloroflexales</taxon>
        <taxon>Chloroflexineae</taxon>
        <taxon>Chloroflexaceae</taxon>
        <taxon>Chloroflexus</taxon>
    </lineage>
</organism>
<feature type="transmembrane region" description="Helical" evidence="1">
    <location>
        <begin position="227"/>
        <end position="250"/>
    </location>
</feature>
<feature type="transmembrane region" description="Helical" evidence="1">
    <location>
        <begin position="21"/>
        <end position="42"/>
    </location>
</feature>
<evidence type="ECO:0000313" key="2">
    <source>
        <dbReference type="EMBL" id="OAN37136.1"/>
    </source>
</evidence>
<keyword evidence="1" id="KW-0812">Transmembrane</keyword>
<dbReference type="STRING" id="1707952.A6A03_05700"/>
<keyword evidence="1" id="KW-1133">Transmembrane helix</keyword>
<feature type="transmembrane region" description="Helical" evidence="1">
    <location>
        <begin position="138"/>
        <end position="156"/>
    </location>
</feature>
<accession>A0A178LT73</accession>
<keyword evidence="1" id="KW-0472">Membrane</keyword>
<name>A0A178LT73_9CHLR</name>
<keyword evidence="3" id="KW-1185">Reference proteome</keyword>
<evidence type="ECO:0000256" key="1">
    <source>
        <dbReference type="SAM" id="Phobius"/>
    </source>
</evidence>
<sequence>MPAKFAVLMRAAWADALAYRAQLFIWVITGMLPLIMLAVWRTLAGDGVIGGYASDDFVAYFVGALCIRQLTGVWIIWDMERDIRLGELSPHLLRPVHPLWRYLAMALADKPLRLIMVAPIALIAAMIAPGAIPRPDPLSLAALPLAIALAFTVYFLNQCCIGVLSFWWTQVLALQDFWFGVYAFSSGYLIPLDLLPPPVTAVLAWLPFRAMLAFPLELLLGRLDPVAIAWGFAHQIGWAVLLGLLLRWLWREGVSRYSAVGA</sequence>
<proteinExistence type="predicted"/>
<reference evidence="2 3" key="1">
    <citation type="submission" date="2016-04" db="EMBL/GenBank/DDBJ databases">
        <title>Chloroflexus islandicus sp. nov., a thermophilic filamentous anoxygenic phototrophic bacterium from geyser Strokkur (Iceland).</title>
        <authorList>
            <person name="Gaisin V.A."/>
            <person name="Kalashnikov A.M."/>
            <person name="Sukhacheva M.V."/>
            <person name="Grouzdev D.S."/>
            <person name="Ivanov T.M."/>
            <person name="Kuznetsov B."/>
            <person name="Gorlenko V.M."/>
        </authorList>
    </citation>
    <scope>NUCLEOTIDE SEQUENCE [LARGE SCALE GENOMIC DNA]</scope>
    <source>
        <strain evidence="3">isl-2</strain>
    </source>
</reference>
<comment type="caution">
    <text evidence="2">The sequence shown here is derived from an EMBL/GenBank/DDBJ whole genome shotgun (WGS) entry which is preliminary data.</text>
</comment>
<gene>
    <name evidence="2" type="ORF">A6A03_05700</name>
</gene>
<dbReference type="OrthoDB" id="9788195at2"/>
<dbReference type="Proteomes" id="UP000078287">
    <property type="component" value="Unassembled WGS sequence"/>
</dbReference>
<dbReference type="PANTHER" id="PTHR36832:SF1">
    <property type="entry name" value="SLR1174 PROTEIN"/>
    <property type="match status" value="1"/>
</dbReference>
<dbReference type="InterPro" id="IPR010390">
    <property type="entry name" value="ABC-2_transporter-like"/>
</dbReference>
<dbReference type="Pfam" id="PF06182">
    <property type="entry name" value="ABC2_membrane_6"/>
    <property type="match status" value="1"/>
</dbReference>
<dbReference type="RefSeq" id="WP_066791499.1">
    <property type="nucleotide sequence ID" value="NZ_LWQS01000114.1"/>
</dbReference>
<protein>
    <submittedName>
        <fullName evidence="2">ABC transporter permease</fullName>
    </submittedName>
</protein>
<evidence type="ECO:0000313" key="3">
    <source>
        <dbReference type="Proteomes" id="UP000078287"/>
    </source>
</evidence>
<feature type="transmembrane region" description="Helical" evidence="1">
    <location>
        <begin position="111"/>
        <end position="132"/>
    </location>
</feature>